<evidence type="ECO:0000313" key="1">
    <source>
        <dbReference type="EMBL" id="KAI9898129.1"/>
    </source>
</evidence>
<dbReference type="Proteomes" id="UP001163324">
    <property type="component" value="Chromosome 6"/>
</dbReference>
<gene>
    <name evidence="1" type="ORF">N3K66_006489</name>
</gene>
<comment type="caution">
    <text evidence="1">The sequence shown here is derived from an EMBL/GenBank/DDBJ whole genome shotgun (WGS) entry which is preliminary data.</text>
</comment>
<evidence type="ECO:0000313" key="2">
    <source>
        <dbReference type="Proteomes" id="UP001163324"/>
    </source>
</evidence>
<name>A0ACC0UVK2_9HYPO</name>
<keyword evidence="2" id="KW-1185">Reference proteome</keyword>
<dbReference type="EMBL" id="CM047945">
    <property type="protein sequence ID" value="KAI9898129.1"/>
    <property type="molecule type" value="Genomic_DNA"/>
</dbReference>
<sequence length="549" mass="60799">MHNRSHSLDPGSMEECIAMRVKDASQPTEEEGAYFFSKLPSRARLVARTGEQWPDSNFGPLCKFLCPFPLGHPFVATWNTPGNTLQIDIREQLAAAGIDWVAIDCVGKYLDPPLSDGSSPTLLITVPPTSTDWNAGVRAVNACKIVLEDHDIKDMEVEMKEGMVSQMVPDNNTCIDDCEGNELLLGAKTNLLGLSIGAKGRKAQGTLGLHLTLTDEDGNQKQLGLSCRHVFFDMDDTHEHRHGQGQEVVAVSFSEAQIKEAVEKATEKTQDAQNEVNSYEERIDQKFTSLEVPVPAKTQELLHHLQKRFEDSQRELAKISQLLRDGEKLCEFGHILYSPPIADTLTPSLNTKSWLPDWALIEIVGRRAEEGTNNNLCYISSGLMIDKKAQELMGETGINMPTGYLNYVMGQPGSQYIPLKSAIIPESEMHGLPSLDRAHDYDPSHKQLVVFKYGRTTKLTAGLSNKPVSLTRKSGHVSEEWCILPLAGRVFSRSSDSGSLVWDTERRLGGIITSGDHNDTGTDVTYATPMERLLQDIRARGYNVEVPEL</sequence>
<accession>A0ACC0UVK2</accession>
<proteinExistence type="predicted"/>
<reference evidence="1" key="1">
    <citation type="submission" date="2022-10" db="EMBL/GenBank/DDBJ databases">
        <title>Complete Genome of Trichothecium roseum strain YXFP-22015, a Plant Pathogen Isolated from Citrus.</title>
        <authorList>
            <person name="Wang Y."/>
            <person name="Zhu L."/>
        </authorList>
    </citation>
    <scope>NUCLEOTIDE SEQUENCE</scope>
    <source>
        <strain evidence="1">YXFP-22015</strain>
    </source>
</reference>
<protein>
    <submittedName>
        <fullName evidence="1">Uncharacterized protein</fullName>
    </submittedName>
</protein>
<organism evidence="1 2">
    <name type="scientific">Trichothecium roseum</name>
    <dbReference type="NCBI Taxonomy" id="47278"/>
    <lineage>
        <taxon>Eukaryota</taxon>
        <taxon>Fungi</taxon>
        <taxon>Dikarya</taxon>
        <taxon>Ascomycota</taxon>
        <taxon>Pezizomycotina</taxon>
        <taxon>Sordariomycetes</taxon>
        <taxon>Hypocreomycetidae</taxon>
        <taxon>Hypocreales</taxon>
        <taxon>Hypocreales incertae sedis</taxon>
        <taxon>Trichothecium</taxon>
    </lineage>
</organism>